<feature type="non-terminal residue" evidence="2">
    <location>
        <position position="1"/>
    </location>
</feature>
<feature type="region of interest" description="Disordered" evidence="1">
    <location>
        <begin position="1"/>
        <end position="21"/>
    </location>
</feature>
<dbReference type="RefSeq" id="WP_309522877.1">
    <property type="nucleotide sequence ID" value="NZ_JAVIXS010000018.1"/>
</dbReference>
<reference evidence="2 3" key="1">
    <citation type="submission" date="2023-08" db="EMBL/GenBank/DDBJ databases">
        <authorList>
            <person name="Maltman C."/>
        </authorList>
    </citation>
    <scope>NUCLEOTIDE SEQUENCE [LARGE SCALE GENOMIC DNA]</scope>
    <source>
        <strain evidence="2 3">ES2</strain>
    </source>
</reference>
<dbReference type="Proteomes" id="UP001260959">
    <property type="component" value="Unassembled WGS sequence"/>
</dbReference>
<keyword evidence="3" id="KW-1185">Reference proteome</keyword>
<dbReference type="EMBL" id="JAVIXS010000018">
    <property type="protein sequence ID" value="MDR4954051.1"/>
    <property type="molecule type" value="Genomic_DNA"/>
</dbReference>
<evidence type="ECO:0000256" key="1">
    <source>
        <dbReference type="SAM" id="MobiDB-lite"/>
    </source>
</evidence>
<organism evidence="2 3">
    <name type="scientific">Chryseobacterium metallicongregator</name>
    <dbReference type="NCBI Taxonomy" id="3073042"/>
    <lineage>
        <taxon>Bacteria</taxon>
        <taxon>Pseudomonadati</taxon>
        <taxon>Bacteroidota</taxon>
        <taxon>Flavobacteriia</taxon>
        <taxon>Flavobacteriales</taxon>
        <taxon>Weeksellaceae</taxon>
        <taxon>Chryseobacterium group</taxon>
        <taxon>Chryseobacterium</taxon>
    </lineage>
</organism>
<name>A0ABU1E8H8_9FLAO</name>
<sequence>NNGNIERTKDNNAYDTITNEDESKSIQIARTNVSESNPTGDSQIGDAMTENIVTQGHDGEAGSSRYTYLQIQNYDAATQFFEFAGSNTKVEFGQDALSFCDGFSTNIVSTNHTVNSSSNVATTIGYVDVSEPGSASRHFINNATLQERVHSHPQGSDWGPSGFYVSRNRKTGNLTVQPTYKNPIGDRNTYSSNVENTYQYTPGVGYFKYNKDTATYIGKTKK</sequence>
<accession>A0ABU1E8H8</accession>
<evidence type="ECO:0000313" key="2">
    <source>
        <dbReference type="EMBL" id="MDR4954051.1"/>
    </source>
</evidence>
<feature type="compositionally biased region" description="Basic and acidic residues" evidence="1">
    <location>
        <begin position="1"/>
        <end position="12"/>
    </location>
</feature>
<evidence type="ECO:0000313" key="3">
    <source>
        <dbReference type="Proteomes" id="UP001260959"/>
    </source>
</evidence>
<protein>
    <submittedName>
        <fullName evidence="2">JAB-like toxin 1 domain-containing protein</fullName>
    </submittedName>
</protein>
<proteinExistence type="predicted"/>
<gene>
    <name evidence="2" type="ORF">REB14_17880</name>
</gene>
<comment type="caution">
    <text evidence="2">The sequence shown here is derived from an EMBL/GenBank/DDBJ whole genome shotgun (WGS) entry which is preliminary data.</text>
</comment>